<keyword evidence="2" id="KW-1185">Reference proteome</keyword>
<dbReference type="STRING" id="1499966.U14_04421"/>
<evidence type="ECO:0000313" key="1">
    <source>
        <dbReference type="EMBL" id="GAK53161.1"/>
    </source>
</evidence>
<name>A0A0S6W484_9BACT</name>
<sequence length="36" mass="4370">MELGVQKQAFALLHIRHIRIFVYFACFVVNKHFYDD</sequence>
<dbReference type="AlphaFoldDB" id="A0A0S6W484"/>
<proteinExistence type="predicted"/>
<dbReference type="Proteomes" id="UP000030700">
    <property type="component" value="Unassembled WGS sequence"/>
</dbReference>
<dbReference type="EMBL" id="DF820459">
    <property type="protein sequence ID" value="GAK53161.1"/>
    <property type="molecule type" value="Genomic_DNA"/>
</dbReference>
<accession>A0A0S6W484</accession>
<reference evidence="1 2" key="1">
    <citation type="journal article" date="2015" name="PeerJ">
        <title>First genomic representation of candidate bacterial phylum KSB3 points to enhanced environmental sensing as a trigger of wastewater bulking.</title>
        <authorList>
            <person name="Sekiguchi Y."/>
            <person name="Ohashi A."/>
            <person name="Parks D.H."/>
            <person name="Yamauchi T."/>
            <person name="Tyson G.W."/>
            <person name="Hugenholtz P."/>
        </authorList>
    </citation>
    <scope>NUCLEOTIDE SEQUENCE [LARGE SCALE GENOMIC DNA]</scope>
</reference>
<organism evidence="1 2">
    <name type="scientific">Candidatus Moduliflexus flocculans</name>
    <dbReference type="NCBI Taxonomy" id="1499966"/>
    <lineage>
        <taxon>Bacteria</taxon>
        <taxon>Candidatus Moduliflexota</taxon>
        <taxon>Candidatus Moduliflexia</taxon>
        <taxon>Candidatus Moduliflexales</taxon>
        <taxon>Candidatus Moduliflexaceae</taxon>
    </lineage>
</organism>
<protein>
    <submittedName>
        <fullName evidence="1">Uncharacterized protein</fullName>
    </submittedName>
</protein>
<evidence type="ECO:0000313" key="2">
    <source>
        <dbReference type="Proteomes" id="UP000030700"/>
    </source>
</evidence>
<dbReference type="HOGENOM" id="CLU_3354692_0_0_0"/>
<gene>
    <name evidence="1" type="ORF">U14_04421</name>
</gene>